<organism evidence="1 2">
    <name type="scientific">Chelydra serpentina</name>
    <name type="common">Snapping turtle</name>
    <name type="synonym">Testudo serpentina</name>
    <dbReference type="NCBI Taxonomy" id="8475"/>
    <lineage>
        <taxon>Eukaryota</taxon>
        <taxon>Metazoa</taxon>
        <taxon>Chordata</taxon>
        <taxon>Craniata</taxon>
        <taxon>Vertebrata</taxon>
        <taxon>Euteleostomi</taxon>
        <taxon>Archelosauria</taxon>
        <taxon>Testudinata</taxon>
        <taxon>Testudines</taxon>
        <taxon>Cryptodira</taxon>
        <taxon>Durocryptodira</taxon>
        <taxon>Americhelydia</taxon>
        <taxon>Chelydroidea</taxon>
        <taxon>Chelydridae</taxon>
        <taxon>Chelydra</taxon>
    </lineage>
</organism>
<dbReference type="PANTHER" id="PTHR45913">
    <property type="entry name" value="EPM2A-INTERACTING PROTEIN 1"/>
    <property type="match status" value="1"/>
</dbReference>
<dbReference type="Proteomes" id="UP000694403">
    <property type="component" value="Unplaced"/>
</dbReference>
<protein>
    <submittedName>
        <fullName evidence="1">Uncharacterized protein</fullName>
    </submittedName>
</protein>
<sequence length="498" mass="56927">MSYRVAKTGEPHTITEDVLIPAVKVVVKCMLGEKAEKKLNSIPLSNDTVSCYIADMAENVLSQLVNRIRNSDYYSLQLDKSTDLDSLANLLVYVRYMYESTIHEDFLFYHSLPTQTTGEEIFLLLDNFMSENRIDWAHCVGISTDGTKSMMGKHSGVVVHIKAVATEATWVHCSIHREALASPKMPENLMSVLSDAVKMVNFIKGQCLNSRIFATLCDEMGNYHLPLLMHTEVRWLSRGKVLTRLFELHSDLQVFFTDHHPFALSSCLEDAAWLQRLAYLADIFSCLNEPNLGLQGLSTTIFETQDKIESTIKKLIFWDSCLKRNVIDCFPTLQEFLATNDNMLLHECVKADIMEHLQQLSKQLRKYFPKMDNANSWIRNPFKVPESLPIPPLPVREQEKLLDLSCDSALKLEFACKPLADFWVQRMEDYPYLSKRAVKFLMPFSTTYLCETGFSALMAIETEYPQRLNAENDLRLKLSPIFPAISDLCDKKQGHPSH</sequence>
<dbReference type="Ensembl" id="ENSCSRT00000006643.1">
    <property type="protein sequence ID" value="ENSCSRP00000006437.1"/>
    <property type="gene ID" value="ENSCSRG00000004824.1"/>
</dbReference>
<reference evidence="1" key="2">
    <citation type="submission" date="2025-09" db="UniProtKB">
        <authorList>
            <consortium name="Ensembl"/>
        </authorList>
    </citation>
    <scope>IDENTIFICATION</scope>
</reference>
<evidence type="ECO:0000313" key="2">
    <source>
        <dbReference type="Proteomes" id="UP000694403"/>
    </source>
</evidence>
<dbReference type="InterPro" id="IPR012337">
    <property type="entry name" value="RNaseH-like_sf"/>
</dbReference>
<name>A0A8C3RXD9_CHESE</name>
<reference evidence="1" key="1">
    <citation type="submission" date="2025-08" db="UniProtKB">
        <authorList>
            <consortium name="Ensembl"/>
        </authorList>
    </citation>
    <scope>IDENTIFICATION</scope>
</reference>
<dbReference type="SUPFAM" id="SSF53098">
    <property type="entry name" value="Ribonuclease H-like"/>
    <property type="match status" value="1"/>
</dbReference>
<accession>A0A8C3RXD9</accession>
<evidence type="ECO:0000313" key="1">
    <source>
        <dbReference type="Ensembl" id="ENSCSRP00000006437.1"/>
    </source>
</evidence>
<dbReference type="AlphaFoldDB" id="A0A8C3RXD9"/>
<keyword evidence="2" id="KW-1185">Reference proteome</keyword>
<dbReference type="PANTHER" id="PTHR45913:SF19">
    <property type="entry name" value="LOW QUALITY PROTEIN: ZINC FINGER BED DOMAIN-CONTAINING PROTEIN 5-LIKE"/>
    <property type="match status" value="1"/>
</dbReference>
<proteinExistence type="predicted"/>